<dbReference type="EMBL" id="JARVKF010000168">
    <property type="protein sequence ID" value="KAK9421577.1"/>
    <property type="molecule type" value="Genomic_DNA"/>
</dbReference>
<dbReference type="Proteomes" id="UP001408356">
    <property type="component" value="Unassembled WGS sequence"/>
</dbReference>
<name>A0ABR2V3T1_9PEZI</name>
<protein>
    <recommendedName>
        <fullName evidence="4">BTB domain-containing protein</fullName>
    </recommendedName>
</protein>
<accession>A0ABR2V3T1</accession>
<gene>
    <name evidence="2" type="ORF">SUNI508_05507</name>
</gene>
<reference evidence="2 3" key="1">
    <citation type="journal article" date="2024" name="J. Plant Pathol.">
        <title>Sequence and assembly of the genome of Seiridium unicorne, isolate CBS 538.82, causal agent of cypress canker disease.</title>
        <authorList>
            <person name="Scali E."/>
            <person name="Rocca G.D."/>
            <person name="Danti R."/>
            <person name="Garbelotto M."/>
            <person name="Barberini S."/>
            <person name="Baroncelli R."/>
            <person name="Emiliani G."/>
        </authorList>
    </citation>
    <scope>NUCLEOTIDE SEQUENCE [LARGE SCALE GENOMIC DNA]</scope>
    <source>
        <strain evidence="2 3">BM-138-508</strain>
    </source>
</reference>
<evidence type="ECO:0000313" key="2">
    <source>
        <dbReference type="EMBL" id="KAK9421577.1"/>
    </source>
</evidence>
<dbReference type="InterPro" id="IPR011333">
    <property type="entry name" value="SKP1/BTB/POZ_sf"/>
</dbReference>
<evidence type="ECO:0000256" key="1">
    <source>
        <dbReference type="SAM" id="MobiDB-lite"/>
    </source>
</evidence>
<feature type="region of interest" description="Disordered" evidence="1">
    <location>
        <begin position="1"/>
        <end position="26"/>
    </location>
</feature>
<organism evidence="2 3">
    <name type="scientific">Seiridium unicorne</name>
    <dbReference type="NCBI Taxonomy" id="138068"/>
    <lineage>
        <taxon>Eukaryota</taxon>
        <taxon>Fungi</taxon>
        <taxon>Dikarya</taxon>
        <taxon>Ascomycota</taxon>
        <taxon>Pezizomycotina</taxon>
        <taxon>Sordariomycetes</taxon>
        <taxon>Xylariomycetidae</taxon>
        <taxon>Amphisphaeriales</taxon>
        <taxon>Sporocadaceae</taxon>
        <taxon>Seiridium</taxon>
    </lineage>
</organism>
<dbReference type="CDD" id="cd18186">
    <property type="entry name" value="BTB_POZ_ZBTB_KLHL-like"/>
    <property type="match status" value="1"/>
</dbReference>
<dbReference type="Gene3D" id="3.30.710.10">
    <property type="entry name" value="Potassium Channel Kv1.1, Chain A"/>
    <property type="match status" value="1"/>
</dbReference>
<evidence type="ECO:0000313" key="3">
    <source>
        <dbReference type="Proteomes" id="UP001408356"/>
    </source>
</evidence>
<comment type="caution">
    <text evidence="2">The sequence shown here is derived from an EMBL/GenBank/DDBJ whole genome shotgun (WGS) entry which is preliminary data.</text>
</comment>
<feature type="compositionally biased region" description="Polar residues" evidence="1">
    <location>
        <begin position="15"/>
        <end position="26"/>
    </location>
</feature>
<sequence length="282" mass="31550">MSSNDSSPVADMSQAHDNNSDVGAIIPTSNSGIPAQGFTSTGSAMATVDRFMAINPTHFRWVKTSAAHLEAAADEHSSSLVTLHVGGFDIMLHREVINQSYLFRKAFNSEMVEGTTGVMELEGDYKVWLVVALAMYGVGRLPKGVVRNEPAVIIVQAMAQADYILATTEVKENIYSMLREHLSEFKDWKVVPKVDFNINDHENKAIEINEAWKAYQELPKDVDRPFSERGFALLLWKYCPGQIYNEVEYLLDDELARDVARFGKKVSHAMPIEPAVWALFHI</sequence>
<evidence type="ECO:0008006" key="4">
    <source>
        <dbReference type="Google" id="ProtNLM"/>
    </source>
</evidence>
<keyword evidence="3" id="KW-1185">Reference proteome</keyword>
<proteinExistence type="predicted"/>